<feature type="signal peptide" evidence="1">
    <location>
        <begin position="1"/>
        <end position="24"/>
    </location>
</feature>
<evidence type="ECO:0008006" key="4">
    <source>
        <dbReference type="Google" id="ProtNLM"/>
    </source>
</evidence>
<name>A0AA35S4N3_GEOBA</name>
<evidence type="ECO:0000256" key="1">
    <source>
        <dbReference type="SAM" id="SignalP"/>
    </source>
</evidence>
<proteinExistence type="predicted"/>
<dbReference type="Pfam" id="PF13385">
    <property type="entry name" value="Laminin_G_3"/>
    <property type="match status" value="2"/>
</dbReference>
<organism evidence="2 3">
    <name type="scientific">Geodia barretti</name>
    <name type="common">Barrett's horny sponge</name>
    <dbReference type="NCBI Taxonomy" id="519541"/>
    <lineage>
        <taxon>Eukaryota</taxon>
        <taxon>Metazoa</taxon>
        <taxon>Porifera</taxon>
        <taxon>Demospongiae</taxon>
        <taxon>Heteroscleromorpha</taxon>
        <taxon>Tetractinellida</taxon>
        <taxon>Astrophorina</taxon>
        <taxon>Geodiidae</taxon>
        <taxon>Geodia</taxon>
    </lineage>
</organism>
<feature type="chain" id="PRO_5041460675" description="LamG domain-containing protein" evidence="1">
    <location>
        <begin position="25"/>
        <end position="476"/>
    </location>
</feature>
<keyword evidence="1" id="KW-0732">Signal</keyword>
<comment type="caution">
    <text evidence="2">The sequence shown here is derived from an EMBL/GenBank/DDBJ whole genome shotgun (WGS) entry which is preliminary data.</text>
</comment>
<dbReference type="EMBL" id="CASHTH010001982">
    <property type="protein sequence ID" value="CAI8022894.1"/>
    <property type="molecule type" value="Genomic_DNA"/>
</dbReference>
<evidence type="ECO:0000313" key="2">
    <source>
        <dbReference type="EMBL" id="CAI8022894.1"/>
    </source>
</evidence>
<reference evidence="2" key="1">
    <citation type="submission" date="2023-03" db="EMBL/GenBank/DDBJ databases">
        <authorList>
            <person name="Steffen K."/>
            <person name="Cardenas P."/>
        </authorList>
    </citation>
    <scope>NUCLEOTIDE SEQUENCE</scope>
</reference>
<dbReference type="InterPro" id="IPR013320">
    <property type="entry name" value="ConA-like_dom_sf"/>
</dbReference>
<keyword evidence="3" id="KW-1185">Reference proteome</keyword>
<dbReference type="Proteomes" id="UP001174909">
    <property type="component" value="Unassembled WGS sequence"/>
</dbReference>
<sequence length="476" mass="53153">MRVKVYYICAVLLVLSLSTPAVFAQDAQEEHLVGWWLFDNLKEETGNWGEIELQGAKIEKGQLVVETGKWAHAPEYDGPDITELTLATWVSLDDYAKTNGSALTLDKLSKDQFRAIVWAERVDKQWMPGSSHFRHTNDFPDAVTEKATGELVFLVITYRDAKNNTEITGYRNGVNLGSFEKEPVETWPADDAEAIWGKRHVNGLNGPGELNAHIDESRIYNVALTEDEVQSLEAGTLSVEPHVFAQDAQADNLLGWWLFDSEKDEMGNWDDMDLHGAELEDGQLIVETGKWAHALEYGGPDIEEKTLMTWVALDSLAATKGSALTLDKATEDQFNAIVYAERQPSQWMSGSSWFHRTEDFPKAHNEKKEGEMVYLAFTYEDKGGTYKITGYRNGESLGSYEKGEIKTWPTGDAEAVWGKRHTGGLDGPGDLNAHIEESRIYAVALTEAEVKEMEIGTLSVDPKGKLATKWAKLKAK</sequence>
<accession>A0AA35S4N3</accession>
<dbReference type="SUPFAM" id="SSF49899">
    <property type="entry name" value="Concanavalin A-like lectins/glucanases"/>
    <property type="match status" value="2"/>
</dbReference>
<evidence type="ECO:0000313" key="3">
    <source>
        <dbReference type="Proteomes" id="UP001174909"/>
    </source>
</evidence>
<dbReference type="Gene3D" id="2.60.120.200">
    <property type="match status" value="2"/>
</dbReference>
<gene>
    <name evidence="2" type="ORF">GBAR_LOCUS13404</name>
</gene>
<protein>
    <recommendedName>
        <fullName evidence="4">LamG domain-containing protein</fullName>
    </recommendedName>
</protein>
<dbReference type="AlphaFoldDB" id="A0AA35S4N3"/>